<reference evidence="7 8" key="2">
    <citation type="submission" date="2017-04" db="EMBL/GenBank/DDBJ databases">
        <title>CpG methylation of centromeres and impact of large insertions on vertebrate speciation.</title>
        <authorList>
            <person name="Ichikawa K."/>
            <person name="Yoshimura J."/>
            <person name="Morishita S."/>
        </authorList>
    </citation>
    <scope>NUCLEOTIDE SEQUENCE</scope>
    <source>
        <strain evidence="7 8">HNI</strain>
    </source>
</reference>
<evidence type="ECO:0000256" key="4">
    <source>
        <dbReference type="ARBA" id="ARBA00023125"/>
    </source>
</evidence>
<protein>
    <recommendedName>
        <fullName evidence="6">THAP-type domain-containing protein</fullName>
    </recommendedName>
</protein>
<feature type="domain" description="THAP-type" evidence="6">
    <location>
        <begin position="1"/>
        <end position="72"/>
    </location>
</feature>
<dbReference type="SUPFAM" id="SSF57716">
    <property type="entry name" value="Glucocorticoid receptor-like (DNA-binding domain)"/>
    <property type="match status" value="1"/>
</dbReference>
<keyword evidence="3" id="KW-0862">Zinc</keyword>
<dbReference type="AlphaFoldDB" id="A0A3P9KLT7"/>
<dbReference type="PANTHER" id="PTHR47577">
    <property type="entry name" value="THAP DOMAIN-CONTAINING PROTEIN 6"/>
    <property type="match status" value="1"/>
</dbReference>
<evidence type="ECO:0000259" key="6">
    <source>
        <dbReference type="PROSITE" id="PS50950"/>
    </source>
</evidence>
<reference key="1">
    <citation type="journal article" date="2007" name="Nature">
        <title>The medaka draft genome and insights into vertebrate genome evolution.</title>
        <authorList>
            <person name="Kasahara M."/>
            <person name="Naruse K."/>
            <person name="Sasaki S."/>
            <person name="Nakatani Y."/>
            <person name="Qu W."/>
            <person name="Ahsan B."/>
            <person name="Yamada T."/>
            <person name="Nagayasu Y."/>
            <person name="Doi K."/>
            <person name="Kasai Y."/>
            <person name="Jindo T."/>
            <person name="Kobayashi D."/>
            <person name="Shimada A."/>
            <person name="Toyoda A."/>
            <person name="Kuroki Y."/>
            <person name="Fujiyama A."/>
            <person name="Sasaki T."/>
            <person name="Shimizu A."/>
            <person name="Asakawa S."/>
            <person name="Shimizu N."/>
            <person name="Hashimoto S."/>
            <person name="Yang J."/>
            <person name="Lee Y."/>
            <person name="Matsushima K."/>
            <person name="Sugano S."/>
            <person name="Sakaizumi M."/>
            <person name="Narita T."/>
            <person name="Ohishi K."/>
            <person name="Haga S."/>
            <person name="Ohta F."/>
            <person name="Nomoto H."/>
            <person name="Nogata K."/>
            <person name="Morishita T."/>
            <person name="Endo T."/>
            <person name="Shin-I T."/>
            <person name="Takeda H."/>
            <person name="Morishita S."/>
            <person name="Kohara Y."/>
        </authorList>
    </citation>
    <scope>NUCLEOTIDE SEQUENCE [LARGE SCALE GENOMIC DNA]</scope>
    <source>
        <strain>Hd-rR</strain>
    </source>
</reference>
<dbReference type="GO" id="GO:0008270">
    <property type="term" value="F:zinc ion binding"/>
    <property type="evidence" value="ECO:0007669"/>
    <property type="project" value="UniProtKB-KW"/>
</dbReference>
<evidence type="ECO:0000313" key="8">
    <source>
        <dbReference type="Proteomes" id="UP000265180"/>
    </source>
</evidence>
<keyword evidence="4 5" id="KW-0238">DNA-binding</keyword>
<evidence type="ECO:0000256" key="1">
    <source>
        <dbReference type="ARBA" id="ARBA00022723"/>
    </source>
</evidence>
<sequence length="91" mass="10493">MPFHCAGFNCQNRRNKSTKEKGITFDRANPEGSLWLPTSNTVWLCSKHFVETDFDKTGQTVRLKHGTIPSVLHQLITHMNRWGEYKSLFLG</sequence>
<dbReference type="Ensembl" id="ENSORLT00020015669.1">
    <property type="protein sequence ID" value="ENSORLP00020009324.1"/>
    <property type="gene ID" value="ENSORLG00020010222.1"/>
</dbReference>
<proteinExistence type="predicted"/>
<reference evidence="7" key="4">
    <citation type="submission" date="2025-09" db="UniProtKB">
        <authorList>
            <consortium name="Ensembl"/>
        </authorList>
    </citation>
    <scope>IDENTIFICATION</scope>
    <source>
        <strain evidence="7">HNI</strain>
    </source>
</reference>
<dbReference type="InterPro" id="IPR006612">
    <property type="entry name" value="THAP_Znf"/>
</dbReference>
<dbReference type="PANTHER" id="PTHR47577:SF1">
    <property type="entry name" value="THAP DOMAIN-CONTAINING PROTEIN 6"/>
    <property type="match status" value="1"/>
</dbReference>
<dbReference type="Proteomes" id="UP000265180">
    <property type="component" value="Chromosome 21"/>
</dbReference>
<accession>A0A3P9KLT7</accession>
<evidence type="ECO:0000256" key="5">
    <source>
        <dbReference type="PROSITE-ProRule" id="PRU00309"/>
    </source>
</evidence>
<reference evidence="7" key="3">
    <citation type="submission" date="2025-08" db="UniProtKB">
        <authorList>
            <consortium name="Ensembl"/>
        </authorList>
    </citation>
    <scope>IDENTIFICATION</scope>
    <source>
        <strain evidence="7">HNI</strain>
    </source>
</reference>
<evidence type="ECO:0000256" key="3">
    <source>
        <dbReference type="ARBA" id="ARBA00022833"/>
    </source>
</evidence>
<evidence type="ECO:0000256" key="2">
    <source>
        <dbReference type="ARBA" id="ARBA00022771"/>
    </source>
</evidence>
<dbReference type="PROSITE" id="PS50950">
    <property type="entry name" value="ZF_THAP"/>
    <property type="match status" value="1"/>
</dbReference>
<dbReference type="Pfam" id="PF05485">
    <property type="entry name" value="THAP"/>
    <property type="match status" value="1"/>
</dbReference>
<dbReference type="GO" id="GO:0003677">
    <property type="term" value="F:DNA binding"/>
    <property type="evidence" value="ECO:0007669"/>
    <property type="project" value="UniProtKB-UniRule"/>
</dbReference>
<name>A0A3P9KLT7_ORYLA</name>
<organism evidence="7 8">
    <name type="scientific">Oryzias latipes</name>
    <name type="common">Japanese rice fish</name>
    <name type="synonym">Japanese killifish</name>
    <dbReference type="NCBI Taxonomy" id="8090"/>
    <lineage>
        <taxon>Eukaryota</taxon>
        <taxon>Metazoa</taxon>
        <taxon>Chordata</taxon>
        <taxon>Craniata</taxon>
        <taxon>Vertebrata</taxon>
        <taxon>Euteleostomi</taxon>
        <taxon>Actinopterygii</taxon>
        <taxon>Neopterygii</taxon>
        <taxon>Teleostei</taxon>
        <taxon>Neoteleostei</taxon>
        <taxon>Acanthomorphata</taxon>
        <taxon>Ovalentaria</taxon>
        <taxon>Atherinomorphae</taxon>
        <taxon>Beloniformes</taxon>
        <taxon>Adrianichthyidae</taxon>
        <taxon>Oryziinae</taxon>
        <taxon>Oryzias</taxon>
    </lineage>
</organism>
<keyword evidence="1" id="KW-0479">Metal-binding</keyword>
<keyword evidence="2 5" id="KW-0863">Zinc-finger</keyword>
<evidence type="ECO:0000313" key="7">
    <source>
        <dbReference type="Ensembl" id="ENSORLP00020009324.1"/>
    </source>
</evidence>